<protein>
    <recommendedName>
        <fullName evidence="5 6">Large ribosomal subunit protein uL10</fullName>
    </recommendedName>
</protein>
<evidence type="ECO:0000256" key="4">
    <source>
        <dbReference type="ARBA" id="ARBA00023274"/>
    </source>
</evidence>
<keyword evidence="8" id="KW-1185">Reference proteome</keyword>
<dbReference type="GO" id="GO:0006412">
    <property type="term" value="P:translation"/>
    <property type="evidence" value="ECO:0007669"/>
    <property type="project" value="UniProtKB-UniRule"/>
</dbReference>
<dbReference type="NCBIfam" id="NF000955">
    <property type="entry name" value="PRK00099.1-1"/>
    <property type="match status" value="1"/>
</dbReference>
<comment type="similarity">
    <text evidence="2 6">Belongs to the universal ribosomal protein uL10 family.</text>
</comment>
<dbReference type="RefSeq" id="WP_091646568.1">
    <property type="nucleotide sequence ID" value="NZ_FOEG01000018.1"/>
</dbReference>
<evidence type="ECO:0000313" key="8">
    <source>
        <dbReference type="Proteomes" id="UP000199657"/>
    </source>
</evidence>
<dbReference type="GO" id="GO:1990904">
    <property type="term" value="C:ribonucleoprotein complex"/>
    <property type="evidence" value="ECO:0007669"/>
    <property type="project" value="UniProtKB-KW"/>
</dbReference>
<dbReference type="CDD" id="cd05797">
    <property type="entry name" value="Ribosomal_L10"/>
    <property type="match status" value="1"/>
</dbReference>
<evidence type="ECO:0000256" key="2">
    <source>
        <dbReference type="ARBA" id="ARBA00008889"/>
    </source>
</evidence>
<dbReference type="Gene3D" id="6.10.250.2350">
    <property type="match status" value="1"/>
</dbReference>
<accession>A0A1H8VWY7</accession>
<comment type="function">
    <text evidence="1 6">Forms part of the ribosomal stalk, playing a central role in the interaction of the ribosome with GTP-bound translation factors.</text>
</comment>
<organism evidence="7 8">
    <name type="scientific">Aquisalimonas asiatica</name>
    <dbReference type="NCBI Taxonomy" id="406100"/>
    <lineage>
        <taxon>Bacteria</taxon>
        <taxon>Pseudomonadati</taxon>
        <taxon>Pseudomonadota</taxon>
        <taxon>Gammaproteobacteria</taxon>
        <taxon>Chromatiales</taxon>
        <taxon>Ectothiorhodospiraceae</taxon>
        <taxon>Aquisalimonas</taxon>
    </lineage>
</organism>
<sequence>MPMSLEQKKAMTAEVNAVAQSAHSAVAAEYRGIKATEMDSLRAQARNQGVYLRVVKNSIARRAVEGTDFECMTEEFSGPLMLAFSQEDPGSAARLVKSYAKENSNLVPKFVSISGSVYPASELERLASLPTRDEAISKLMATMKAPTQKLATTLNEVPGKLVRTLAAVRDAKEAG</sequence>
<gene>
    <name evidence="6" type="primary">rplJ</name>
    <name evidence="7" type="ORF">SAMN04488052_1187</name>
</gene>
<evidence type="ECO:0000256" key="3">
    <source>
        <dbReference type="ARBA" id="ARBA00022980"/>
    </source>
</evidence>
<keyword evidence="6" id="KW-0699">rRNA-binding</keyword>
<dbReference type="OrthoDB" id="9808307at2"/>
<dbReference type="GO" id="GO:0005840">
    <property type="term" value="C:ribosome"/>
    <property type="evidence" value="ECO:0007669"/>
    <property type="project" value="UniProtKB-KW"/>
</dbReference>
<dbReference type="InterPro" id="IPR043141">
    <property type="entry name" value="Ribosomal_uL10-like_sf"/>
</dbReference>
<dbReference type="PANTHER" id="PTHR11560">
    <property type="entry name" value="39S RIBOSOMAL PROTEIN L10, MITOCHONDRIAL"/>
    <property type="match status" value="1"/>
</dbReference>
<dbReference type="Pfam" id="PF00466">
    <property type="entry name" value="Ribosomal_L10"/>
    <property type="match status" value="1"/>
</dbReference>
<dbReference type="HAMAP" id="MF_00362">
    <property type="entry name" value="Ribosomal_uL10"/>
    <property type="match status" value="1"/>
</dbReference>
<evidence type="ECO:0000256" key="6">
    <source>
        <dbReference type="HAMAP-Rule" id="MF_00362"/>
    </source>
</evidence>
<evidence type="ECO:0000256" key="5">
    <source>
        <dbReference type="ARBA" id="ARBA00035202"/>
    </source>
</evidence>
<dbReference type="Gene3D" id="3.30.70.1730">
    <property type="match status" value="1"/>
</dbReference>
<keyword evidence="6" id="KW-0694">RNA-binding</keyword>
<dbReference type="GO" id="GO:0070180">
    <property type="term" value="F:large ribosomal subunit rRNA binding"/>
    <property type="evidence" value="ECO:0007669"/>
    <property type="project" value="UniProtKB-UniRule"/>
</dbReference>
<keyword evidence="4 6" id="KW-0687">Ribonucleoprotein</keyword>
<dbReference type="EMBL" id="FOEG01000018">
    <property type="protein sequence ID" value="SEP19747.1"/>
    <property type="molecule type" value="Genomic_DNA"/>
</dbReference>
<dbReference type="InterPro" id="IPR022973">
    <property type="entry name" value="Ribosomal_uL10_bac"/>
</dbReference>
<comment type="subunit">
    <text evidence="6">Part of the ribosomal stalk of the 50S ribosomal subunit. The N-terminus interacts with L11 and the large rRNA to form the base of the stalk. The C-terminus forms an elongated spine to which L12 dimers bind in a sequential fashion forming a multimeric L10(L12)X complex.</text>
</comment>
<proteinExistence type="inferred from homology"/>
<dbReference type="AlphaFoldDB" id="A0A1H8VWY7"/>
<evidence type="ECO:0000256" key="1">
    <source>
        <dbReference type="ARBA" id="ARBA00002633"/>
    </source>
</evidence>
<dbReference type="SUPFAM" id="SSF160369">
    <property type="entry name" value="Ribosomal protein L10-like"/>
    <property type="match status" value="1"/>
</dbReference>
<dbReference type="Proteomes" id="UP000199657">
    <property type="component" value="Unassembled WGS sequence"/>
</dbReference>
<dbReference type="STRING" id="406100.SAMN04488052_1187"/>
<evidence type="ECO:0000313" key="7">
    <source>
        <dbReference type="EMBL" id="SEP19747.1"/>
    </source>
</evidence>
<dbReference type="InterPro" id="IPR001790">
    <property type="entry name" value="Ribosomal_uL10"/>
</dbReference>
<keyword evidence="3 6" id="KW-0689">Ribosomal protein</keyword>
<name>A0A1H8VWY7_9GAMM</name>
<reference evidence="7 8" key="1">
    <citation type="submission" date="2016-10" db="EMBL/GenBank/DDBJ databases">
        <authorList>
            <person name="de Groot N.N."/>
        </authorList>
    </citation>
    <scope>NUCLEOTIDE SEQUENCE [LARGE SCALE GENOMIC DNA]</scope>
    <source>
        <strain evidence="7 8">CGMCC 1.6291</strain>
    </source>
</reference>
<dbReference type="InterPro" id="IPR047865">
    <property type="entry name" value="Ribosomal_uL10_bac_type"/>
</dbReference>